<dbReference type="WBParaSite" id="HNAJ_0000285601-mRNA-1">
    <property type="protein sequence ID" value="HNAJ_0000285601-mRNA-1"/>
    <property type="gene ID" value="HNAJ_0000285601"/>
</dbReference>
<gene>
    <name evidence="2" type="ORF">HNAJ_LOCUS2855</name>
</gene>
<keyword evidence="3" id="KW-1185">Reference proteome</keyword>
<feature type="chain" id="PRO_5043131724" evidence="1">
    <location>
        <begin position="23"/>
        <end position="318"/>
    </location>
</feature>
<evidence type="ECO:0000313" key="4">
    <source>
        <dbReference type="WBParaSite" id="HNAJ_0000285601-mRNA-1"/>
    </source>
</evidence>
<proteinExistence type="predicted"/>
<dbReference type="OrthoDB" id="10557922at2759"/>
<name>A0A0R3T718_RODNA</name>
<dbReference type="AlphaFoldDB" id="A0A0R3T718"/>
<dbReference type="EMBL" id="UZAE01001518">
    <property type="protein sequence ID" value="VDN98714.1"/>
    <property type="molecule type" value="Genomic_DNA"/>
</dbReference>
<dbReference type="InterPro" id="IPR016024">
    <property type="entry name" value="ARM-type_fold"/>
</dbReference>
<evidence type="ECO:0000313" key="3">
    <source>
        <dbReference type="Proteomes" id="UP000278807"/>
    </source>
</evidence>
<dbReference type="Proteomes" id="UP000278807">
    <property type="component" value="Unassembled WGS sequence"/>
</dbReference>
<evidence type="ECO:0000256" key="1">
    <source>
        <dbReference type="SAM" id="SignalP"/>
    </source>
</evidence>
<organism evidence="4">
    <name type="scientific">Rodentolepis nana</name>
    <name type="common">Dwarf tapeworm</name>
    <name type="synonym">Hymenolepis nana</name>
    <dbReference type="NCBI Taxonomy" id="102285"/>
    <lineage>
        <taxon>Eukaryota</taxon>
        <taxon>Metazoa</taxon>
        <taxon>Spiralia</taxon>
        <taxon>Lophotrochozoa</taxon>
        <taxon>Platyhelminthes</taxon>
        <taxon>Cestoda</taxon>
        <taxon>Eucestoda</taxon>
        <taxon>Cyclophyllidea</taxon>
        <taxon>Hymenolepididae</taxon>
        <taxon>Rodentolepis</taxon>
    </lineage>
</organism>
<accession>A0A0R3T718</accession>
<evidence type="ECO:0000313" key="2">
    <source>
        <dbReference type="EMBL" id="VDN98714.1"/>
    </source>
</evidence>
<protein>
    <submittedName>
        <fullName evidence="4">Serine/threonine-protein kinase TOR</fullName>
    </submittedName>
</protein>
<reference evidence="4" key="1">
    <citation type="submission" date="2017-02" db="UniProtKB">
        <authorList>
            <consortium name="WormBaseParasite"/>
        </authorList>
    </citation>
    <scope>IDENTIFICATION</scope>
</reference>
<feature type="signal peptide" evidence="1">
    <location>
        <begin position="1"/>
        <end position="22"/>
    </location>
</feature>
<sequence>MFIGNHPKLEFLGLALWPLAAGYVSITQLSQEYPNIEMIGGLSEQHLIRTISRYPDRTAYYHSATYILFQRVQGSHVFSPNLFECLLNYLEDKYKRRRLVGRAIFAIDWLTNPERYNNTPMHLLERARDIILTIMDDGTVGSNISSYGCNVLTNLLKIEGVEINYRKCCKILFKFLPGESSTVVRERALGAIRELLGRMPDADFVDARRCKRYIECLMRCLLEYHVPKGVFQQWALFTNHRGVRYLKEFHNFVPSDRGIDCAQILSQFIGNSYEACLRFVFVGGFPLLRLVIRYSSSELQLLDNYSQLQGGHLLSPYV</sequence>
<keyword evidence="1" id="KW-0732">Signal</keyword>
<dbReference type="SUPFAM" id="SSF48371">
    <property type="entry name" value="ARM repeat"/>
    <property type="match status" value="1"/>
</dbReference>
<reference evidence="2 3" key="2">
    <citation type="submission" date="2018-11" db="EMBL/GenBank/DDBJ databases">
        <authorList>
            <consortium name="Pathogen Informatics"/>
        </authorList>
    </citation>
    <scope>NUCLEOTIDE SEQUENCE [LARGE SCALE GENOMIC DNA]</scope>
</reference>